<name>A0ABW2IZ23_9GAMM</name>
<accession>A0ABW2IZ23</accession>
<feature type="transmembrane region" description="Helical" evidence="1">
    <location>
        <begin position="216"/>
        <end position="234"/>
    </location>
</feature>
<dbReference type="EMBL" id="JBHTBD010000009">
    <property type="protein sequence ID" value="MFC7296288.1"/>
    <property type="molecule type" value="Genomic_DNA"/>
</dbReference>
<dbReference type="Pfam" id="PF14348">
    <property type="entry name" value="DtrJ-like"/>
    <property type="match status" value="1"/>
</dbReference>
<dbReference type="NCBIfam" id="TIGR03747">
    <property type="entry name" value="conj_TIGR03747"/>
    <property type="match status" value="1"/>
</dbReference>
<keyword evidence="1" id="KW-0812">Transmembrane</keyword>
<feature type="transmembrane region" description="Helical" evidence="1">
    <location>
        <begin position="188"/>
        <end position="210"/>
    </location>
</feature>
<sequence>MPEGKSEHPAQKRGFVGKSIDLILKVIGLLLFSAFMSIVIEWVNMGFFQDEPTYKNAEEMMFQEIGYLSESLNSKDQTNEGALNSASSTITKVVSFLFVDSGLLDSLQSVRTPDANDGQIILMMKGVIAEYYEYLMAAIYILIMFFVRIAVLMLSMPAFVLFGVVGVCDGLMQRDLRRWRGGNESGYVYHWAKKFAIPTLALAWILYLAIPSSIHPNYMITPFAVLFGLCLMVMSSKFKKYL</sequence>
<keyword evidence="1" id="KW-0472">Membrane</keyword>
<feature type="transmembrane region" description="Helical" evidence="1">
    <location>
        <begin position="22"/>
        <end position="43"/>
    </location>
</feature>
<protein>
    <submittedName>
        <fullName evidence="2">TIGR03747 family integrating conjugative element membrane protein</fullName>
    </submittedName>
</protein>
<evidence type="ECO:0000256" key="1">
    <source>
        <dbReference type="SAM" id="Phobius"/>
    </source>
</evidence>
<keyword evidence="3" id="KW-1185">Reference proteome</keyword>
<organism evidence="2 3">
    <name type="scientific">Marinobacter aromaticivorans</name>
    <dbReference type="NCBI Taxonomy" id="1494078"/>
    <lineage>
        <taxon>Bacteria</taxon>
        <taxon>Pseudomonadati</taxon>
        <taxon>Pseudomonadota</taxon>
        <taxon>Gammaproteobacteria</taxon>
        <taxon>Pseudomonadales</taxon>
        <taxon>Marinobacteraceae</taxon>
        <taxon>Marinobacter</taxon>
    </lineage>
</organism>
<dbReference type="RefSeq" id="WP_100689778.1">
    <property type="nucleotide sequence ID" value="NZ_JBHTBD010000009.1"/>
</dbReference>
<dbReference type="InterPro" id="IPR022266">
    <property type="entry name" value="DtrJ-like"/>
</dbReference>
<proteinExistence type="predicted"/>
<evidence type="ECO:0000313" key="3">
    <source>
        <dbReference type="Proteomes" id="UP001596506"/>
    </source>
</evidence>
<feature type="transmembrane region" description="Helical" evidence="1">
    <location>
        <begin position="134"/>
        <end position="167"/>
    </location>
</feature>
<gene>
    <name evidence="2" type="ORF">ACFQQA_16335</name>
</gene>
<keyword evidence="1" id="KW-1133">Transmembrane helix</keyword>
<reference evidence="3" key="1">
    <citation type="journal article" date="2019" name="Int. J. Syst. Evol. Microbiol.">
        <title>The Global Catalogue of Microorganisms (GCM) 10K type strain sequencing project: providing services to taxonomists for standard genome sequencing and annotation.</title>
        <authorList>
            <consortium name="The Broad Institute Genomics Platform"/>
            <consortium name="The Broad Institute Genome Sequencing Center for Infectious Disease"/>
            <person name="Wu L."/>
            <person name="Ma J."/>
        </authorList>
    </citation>
    <scope>NUCLEOTIDE SEQUENCE [LARGE SCALE GENOMIC DNA]</scope>
    <source>
        <strain evidence="3">CCUG 60559</strain>
    </source>
</reference>
<comment type="caution">
    <text evidence="2">The sequence shown here is derived from an EMBL/GenBank/DDBJ whole genome shotgun (WGS) entry which is preliminary data.</text>
</comment>
<dbReference type="Proteomes" id="UP001596506">
    <property type="component" value="Unassembled WGS sequence"/>
</dbReference>
<evidence type="ECO:0000313" key="2">
    <source>
        <dbReference type="EMBL" id="MFC7296288.1"/>
    </source>
</evidence>